<dbReference type="KEGG" id="scyp:JYB88_00775"/>
<keyword evidence="4" id="KW-0488">Methylation</keyword>
<comment type="subcellular location">
    <subcellularLocation>
        <location evidence="1">Cell inner membrane</location>
        <topology evidence="1">Single-pass membrane protein</topology>
    </subcellularLocation>
</comment>
<dbReference type="Pfam" id="PF07963">
    <property type="entry name" value="N_methyl"/>
    <property type="match status" value="1"/>
</dbReference>
<evidence type="ECO:0000256" key="7">
    <source>
        <dbReference type="ARBA" id="ARBA00022989"/>
    </source>
</evidence>
<feature type="domain" description="General secretion pathway GspH" evidence="11">
    <location>
        <begin position="42"/>
        <end position="163"/>
    </location>
</feature>
<organism evidence="12 13">
    <name type="scientific">Shewanella cyperi</name>
    <dbReference type="NCBI Taxonomy" id="2814292"/>
    <lineage>
        <taxon>Bacteria</taxon>
        <taxon>Pseudomonadati</taxon>
        <taxon>Pseudomonadota</taxon>
        <taxon>Gammaproteobacteria</taxon>
        <taxon>Alteromonadales</taxon>
        <taxon>Shewanellaceae</taxon>
        <taxon>Shewanella</taxon>
    </lineage>
</organism>
<evidence type="ECO:0000256" key="5">
    <source>
        <dbReference type="ARBA" id="ARBA00022519"/>
    </source>
</evidence>
<keyword evidence="3" id="KW-1003">Cell membrane</keyword>
<evidence type="ECO:0000313" key="12">
    <source>
        <dbReference type="EMBL" id="QSX30244.1"/>
    </source>
</evidence>
<reference evidence="12 13" key="1">
    <citation type="submission" date="2021-03" db="EMBL/GenBank/DDBJ databases">
        <title>Novel species identification of genus Shewanella.</title>
        <authorList>
            <person name="Liu G."/>
            <person name="Zhang Q."/>
        </authorList>
    </citation>
    <scope>NUCLEOTIDE SEQUENCE [LARGE SCALE GENOMIC DNA]</scope>
    <source>
        <strain evidence="12 13">FJAT-53726</strain>
    </source>
</reference>
<keyword evidence="13" id="KW-1185">Reference proteome</keyword>
<dbReference type="EMBL" id="CP071504">
    <property type="protein sequence ID" value="QSX30244.1"/>
    <property type="molecule type" value="Genomic_DNA"/>
</dbReference>
<evidence type="ECO:0000256" key="6">
    <source>
        <dbReference type="ARBA" id="ARBA00022692"/>
    </source>
</evidence>
<dbReference type="Proteomes" id="UP000663281">
    <property type="component" value="Chromosome"/>
</dbReference>
<dbReference type="RefSeq" id="WP_207325171.1">
    <property type="nucleotide sequence ID" value="NZ_CP071504.1"/>
</dbReference>
<evidence type="ECO:0000256" key="1">
    <source>
        <dbReference type="ARBA" id="ARBA00004377"/>
    </source>
</evidence>
<keyword evidence="6" id="KW-0812">Transmembrane</keyword>
<evidence type="ECO:0000256" key="8">
    <source>
        <dbReference type="ARBA" id="ARBA00023136"/>
    </source>
</evidence>
<dbReference type="InterPro" id="IPR045584">
    <property type="entry name" value="Pilin-like"/>
</dbReference>
<dbReference type="NCBIfam" id="TIGR01708">
    <property type="entry name" value="typeII_sec_gspH"/>
    <property type="match status" value="1"/>
</dbReference>
<dbReference type="Pfam" id="PF12019">
    <property type="entry name" value="GspH"/>
    <property type="match status" value="1"/>
</dbReference>
<evidence type="ECO:0000256" key="9">
    <source>
        <dbReference type="ARBA" id="ARBA00025772"/>
    </source>
</evidence>
<dbReference type="GO" id="GO:0005886">
    <property type="term" value="C:plasma membrane"/>
    <property type="evidence" value="ECO:0007669"/>
    <property type="project" value="UniProtKB-SubCell"/>
</dbReference>
<dbReference type="GO" id="GO:0015628">
    <property type="term" value="P:protein secretion by the type II secretion system"/>
    <property type="evidence" value="ECO:0007669"/>
    <property type="project" value="InterPro"/>
</dbReference>
<dbReference type="Gene3D" id="3.55.40.10">
    <property type="entry name" value="minor pseudopilin epsh domain"/>
    <property type="match status" value="1"/>
</dbReference>
<evidence type="ECO:0000256" key="2">
    <source>
        <dbReference type="ARBA" id="ARBA00021549"/>
    </source>
</evidence>
<dbReference type="InterPro" id="IPR022346">
    <property type="entry name" value="T2SS_GspH"/>
</dbReference>
<dbReference type="AlphaFoldDB" id="A0A974XKU5"/>
<dbReference type="InterPro" id="IPR012902">
    <property type="entry name" value="N_methyl_site"/>
</dbReference>
<gene>
    <name evidence="12" type="primary">gspH</name>
    <name evidence="12" type="ORF">JYB88_00775</name>
</gene>
<dbReference type="SUPFAM" id="SSF54523">
    <property type="entry name" value="Pili subunits"/>
    <property type="match status" value="1"/>
</dbReference>
<dbReference type="PROSITE" id="PS00409">
    <property type="entry name" value="PROKAR_NTER_METHYL"/>
    <property type="match status" value="1"/>
</dbReference>
<proteinExistence type="inferred from homology"/>
<sequence length="189" mass="21102">MKGSRGFTLVEVLLVVLLIGLAATAVTLTLPGSGIKEQLDKAARQFMAVTDMVRDEAVLSGQMLGLVIEDNSYRYVIYKEGKWQALEQERLLAKREMEQGVTLNLIVEGLPLVQEDEEQESWFDEPLIEQSEEEKRKYPEPQIIIFPSGEMNAFELAFSARDPEAGPQESLIVADALGRLTFGRADEAQ</sequence>
<keyword evidence="5" id="KW-0997">Cell inner membrane</keyword>
<dbReference type="NCBIfam" id="TIGR02532">
    <property type="entry name" value="IV_pilin_GFxxxE"/>
    <property type="match status" value="1"/>
</dbReference>
<keyword evidence="7" id="KW-1133">Transmembrane helix</keyword>
<evidence type="ECO:0000256" key="3">
    <source>
        <dbReference type="ARBA" id="ARBA00022475"/>
    </source>
</evidence>
<dbReference type="InterPro" id="IPR049875">
    <property type="entry name" value="TypeII_GspH"/>
</dbReference>
<dbReference type="InterPro" id="IPR002416">
    <property type="entry name" value="T2SS_protein-GspH"/>
</dbReference>
<name>A0A974XKU5_9GAMM</name>
<evidence type="ECO:0000256" key="10">
    <source>
        <dbReference type="ARBA" id="ARBA00030775"/>
    </source>
</evidence>
<dbReference type="GO" id="GO:0015627">
    <property type="term" value="C:type II protein secretion system complex"/>
    <property type="evidence" value="ECO:0007669"/>
    <property type="project" value="InterPro"/>
</dbReference>
<comment type="similarity">
    <text evidence="9">Belongs to the GSP H family.</text>
</comment>
<evidence type="ECO:0000256" key="4">
    <source>
        <dbReference type="ARBA" id="ARBA00022481"/>
    </source>
</evidence>
<evidence type="ECO:0000313" key="13">
    <source>
        <dbReference type="Proteomes" id="UP000663281"/>
    </source>
</evidence>
<accession>A0A974XKU5</accession>
<protein>
    <recommendedName>
        <fullName evidence="2">Type II secretion system protein H</fullName>
    </recommendedName>
    <alternativeName>
        <fullName evidence="10">General secretion pathway protein H</fullName>
    </alternativeName>
</protein>
<evidence type="ECO:0000259" key="11">
    <source>
        <dbReference type="Pfam" id="PF12019"/>
    </source>
</evidence>
<dbReference type="PRINTS" id="PR00885">
    <property type="entry name" value="BCTERIALGSPH"/>
</dbReference>
<keyword evidence="8" id="KW-0472">Membrane</keyword>